<reference evidence="3 4" key="1">
    <citation type="submission" date="2019-09" db="EMBL/GenBank/DDBJ databases">
        <authorList>
            <person name="Park J.-S."/>
            <person name="Choi H.-J."/>
        </authorList>
    </citation>
    <scope>NUCLEOTIDE SEQUENCE [LARGE SCALE GENOMIC DNA]</scope>
    <source>
        <strain evidence="3 4">176SS1-4</strain>
    </source>
</reference>
<comment type="caution">
    <text evidence="3">The sequence shown here is derived from an EMBL/GenBank/DDBJ whole genome shotgun (WGS) entry which is preliminary data.</text>
</comment>
<feature type="chain" id="PRO_5023809433" evidence="2">
    <location>
        <begin position="21"/>
        <end position="275"/>
    </location>
</feature>
<feature type="signal peptide" evidence="2">
    <location>
        <begin position="1"/>
        <end position="20"/>
    </location>
</feature>
<dbReference type="Proteomes" id="UP000326554">
    <property type="component" value="Unassembled WGS sequence"/>
</dbReference>
<dbReference type="RefSeq" id="WP_150444518.1">
    <property type="nucleotide sequence ID" value="NZ_VYQE01000002.1"/>
</dbReference>
<evidence type="ECO:0000256" key="1">
    <source>
        <dbReference type="SAM" id="MobiDB-lite"/>
    </source>
</evidence>
<organism evidence="3 4">
    <name type="scientific">Histidinibacterium aquaticum</name>
    <dbReference type="NCBI Taxonomy" id="2613962"/>
    <lineage>
        <taxon>Bacteria</taxon>
        <taxon>Pseudomonadati</taxon>
        <taxon>Pseudomonadota</taxon>
        <taxon>Alphaproteobacteria</taxon>
        <taxon>Rhodobacterales</taxon>
        <taxon>Paracoccaceae</taxon>
        <taxon>Histidinibacterium</taxon>
    </lineage>
</organism>
<feature type="region of interest" description="Disordered" evidence="1">
    <location>
        <begin position="20"/>
        <end position="82"/>
    </location>
</feature>
<accession>A0A5J5GL88</accession>
<sequence>MKRYLAVALTAVIALSPALADAKPGNNGNGNGNGNSASARGNGNGQGNGNGNRASSRPEAPGNSGSARGTGNGRGNGNGNRADATAAGAGAFANLGAVFDCPPGLAFRDPPCVPPGQADKGVTFQEWTGVSDEELDRLLEEAALAFEETETVDEEVQEDAVDELLLTEAEIVDLFDLEPAPAGMRYAVIDGQPVTLTEENYAMLQQIRRLASVPEIAEDLVVEPTVSLTEEELIAIYDLPERAEGRRYSVVDGSVVELSQEGYDLLQLLRLVSSV</sequence>
<keyword evidence="2" id="KW-0732">Signal</keyword>
<keyword evidence="4" id="KW-1185">Reference proteome</keyword>
<protein>
    <submittedName>
        <fullName evidence="3">Uncharacterized protein</fullName>
    </submittedName>
</protein>
<gene>
    <name evidence="3" type="ORF">F3S47_06935</name>
</gene>
<feature type="compositionally biased region" description="Low complexity" evidence="1">
    <location>
        <begin position="51"/>
        <end position="67"/>
    </location>
</feature>
<dbReference type="AlphaFoldDB" id="A0A5J5GL88"/>
<name>A0A5J5GL88_9RHOB</name>
<proteinExistence type="predicted"/>
<evidence type="ECO:0000313" key="4">
    <source>
        <dbReference type="Proteomes" id="UP000326554"/>
    </source>
</evidence>
<dbReference type="EMBL" id="VYQE01000002">
    <property type="protein sequence ID" value="KAA9008985.1"/>
    <property type="molecule type" value="Genomic_DNA"/>
</dbReference>
<evidence type="ECO:0000313" key="3">
    <source>
        <dbReference type="EMBL" id="KAA9008985.1"/>
    </source>
</evidence>
<feature type="compositionally biased region" description="Gly residues" evidence="1">
    <location>
        <begin position="68"/>
        <end position="78"/>
    </location>
</feature>
<evidence type="ECO:0000256" key="2">
    <source>
        <dbReference type="SAM" id="SignalP"/>
    </source>
</evidence>